<evidence type="ECO:0000313" key="2">
    <source>
        <dbReference type="Proteomes" id="UP000015503"/>
    </source>
</evidence>
<gene>
    <name evidence="1" type="ORF">PCA10_10850</name>
</gene>
<evidence type="ECO:0008006" key="3">
    <source>
        <dbReference type="Google" id="ProtNLM"/>
    </source>
</evidence>
<dbReference type="Pfam" id="PF05258">
    <property type="entry name" value="DciA"/>
    <property type="match status" value="1"/>
</dbReference>
<dbReference type="eggNOG" id="COG4701">
    <property type="taxonomic scope" value="Bacteria"/>
</dbReference>
<dbReference type="InterPro" id="IPR007922">
    <property type="entry name" value="DciA-like"/>
</dbReference>
<name>S6ACY5_METRE</name>
<dbReference type="PATRIC" id="fig|1245471.3.peg.1096"/>
<keyword evidence="2" id="KW-1185">Reference proteome</keyword>
<dbReference type="HOGENOM" id="CLU_114104_0_0_6"/>
<proteinExistence type="predicted"/>
<dbReference type="Proteomes" id="UP000015503">
    <property type="component" value="Chromosome"/>
</dbReference>
<evidence type="ECO:0000313" key="1">
    <source>
        <dbReference type="EMBL" id="BAN46817.1"/>
    </source>
</evidence>
<sequence>MGASALIQAPIMAFRPLPARSPAALLREQKPLRALFNEAQRIDQLQQLLASQLQPAAREHCHVAAWREGRLLLIVTDGHWATRLRYQQTRLLRQLKGFEAFAGLERIIFKVQPSYSPATAPALEGRLSPAAAESLQATADTVTDPRLREALERLARHGKPQE</sequence>
<reference evidence="1 2" key="1">
    <citation type="journal article" date="2013" name="Genome Announc.">
        <title>Complete Genome Sequence of the Carbazole Degrader Pseudomonas resinovorans Strain CA10 (NBRC 106553).</title>
        <authorList>
            <person name="Shintani M."/>
            <person name="Hosoyama A."/>
            <person name="Ohji S."/>
            <person name="Tsuchikane K."/>
            <person name="Takarada H."/>
            <person name="Yamazoe A."/>
            <person name="Fujita N."/>
            <person name="Nojiri H."/>
        </authorList>
    </citation>
    <scope>NUCLEOTIDE SEQUENCE [LARGE SCALE GENOMIC DNA]</scope>
    <source>
        <strain evidence="1 2">NBRC 106553</strain>
    </source>
</reference>
<dbReference type="KEGG" id="pre:PCA10_10850"/>
<dbReference type="EMBL" id="AP013068">
    <property type="protein sequence ID" value="BAN46817.1"/>
    <property type="molecule type" value="Genomic_DNA"/>
</dbReference>
<dbReference type="AlphaFoldDB" id="S6ACY5"/>
<dbReference type="STRING" id="1245471.PCA10_10850"/>
<protein>
    <recommendedName>
        <fullName evidence="3">RNA-binding protein</fullName>
    </recommendedName>
</protein>
<organism evidence="1 2">
    <name type="scientific">Metapseudomonas resinovorans NBRC 106553</name>
    <dbReference type="NCBI Taxonomy" id="1245471"/>
    <lineage>
        <taxon>Bacteria</taxon>
        <taxon>Pseudomonadati</taxon>
        <taxon>Pseudomonadota</taxon>
        <taxon>Gammaproteobacteria</taxon>
        <taxon>Pseudomonadales</taxon>
        <taxon>Pseudomonadaceae</taxon>
        <taxon>Metapseudomonas</taxon>
    </lineage>
</organism>
<accession>S6ACY5</accession>